<dbReference type="AlphaFoldDB" id="A0A931YDG0"/>
<dbReference type="Proteomes" id="UP000709672">
    <property type="component" value="Unassembled WGS sequence"/>
</dbReference>
<protein>
    <recommendedName>
        <fullName evidence="4">DUF4145 domain-containing protein</fullName>
    </recommendedName>
</protein>
<name>A0A931YDG0_9BACT</name>
<dbReference type="EMBL" id="JACPHQ010000016">
    <property type="protein sequence ID" value="MBI2465865.1"/>
    <property type="molecule type" value="Genomic_DNA"/>
</dbReference>
<proteinExistence type="predicted"/>
<evidence type="ECO:0000256" key="1">
    <source>
        <dbReference type="SAM" id="Phobius"/>
    </source>
</evidence>
<evidence type="ECO:0000313" key="2">
    <source>
        <dbReference type="EMBL" id="MBI2465865.1"/>
    </source>
</evidence>
<keyword evidence="1" id="KW-0472">Membrane</keyword>
<sequence length="183" mass="21501">MDFFYSLFDLSSSLAKKPELRTSLAVFKVLFIIVAAFFFILIIWFYLRAGFFAQQKLYYSYFFNKKKKPEPGSSLPLKELGDYWQQLAARLDYQDEAQWKLAVIESDNFFDHVLTLLGYQGESMGERLQKILPEHLASINEVWRVHKLRNALVHDAAFQFSHNQAKDVISTYERALKELKILE</sequence>
<organism evidence="2 3">
    <name type="scientific">Candidatus Sungiibacteriota bacterium</name>
    <dbReference type="NCBI Taxonomy" id="2750080"/>
    <lineage>
        <taxon>Bacteria</taxon>
        <taxon>Candidatus Sungiibacteriota</taxon>
    </lineage>
</organism>
<keyword evidence="1" id="KW-1133">Transmembrane helix</keyword>
<feature type="transmembrane region" description="Helical" evidence="1">
    <location>
        <begin position="25"/>
        <end position="47"/>
    </location>
</feature>
<keyword evidence="1" id="KW-0812">Transmembrane</keyword>
<evidence type="ECO:0000313" key="3">
    <source>
        <dbReference type="Proteomes" id="UP000709672"/>
    </source>
</evidence>
<gene>
    <name evidence="2" type="ORF">HYV66_01375</name>
</gene>
<evidence type="ECO:0008006" key="4">
    <source>
        <dbReference type="Google" id="ProtNLM"/>
    </source>
</evidence>
<accession>A0A931YDG0</accession>
<comment type="caution">
    <text evidence="2">The sequence shown here is derived from an EMBL/GenBank/DDBJ whole genome shotgun (WGS) entry which is preliminary data.</text>
</comment>
<reference evidence="2" key="1">
    <citation type="submission" date="2020-07" db="EMBL/GenBank/DDBJ databases">
        <title>Huge and variable diversity of episymbiotic CPR bacteria and DPANN archaea in groundwater ecosystems.</title>
        <authorList>
            <person name="He C.Y."/>
            <person name="Keren R."/>
            <person name="Whittaker M."/>
            <person name="Farag I.F."/>
            <person name="Doudna J."/>
            <person name="Cate J.H.D."/>
            <person name="Banfield J.F."/>
        </authorList>
    </citation>
    <scope>NUCLEOTIDE SEQUENCE</scope>
    <source>
        <strain evidence="2">NC_groundwater_418_Ag_B-0.1um_45_10</strain>
    </source>
</reference>